<dbReference type="STRING" id="760192.Halhy_0670"/>
<reference evidence="2 3" key="1">
    <citation type="journal article" date="2011" name="Stand. Genomic Sci.">
        <title>Complete genome sequence of Haliscomenobacter hydrossis type strain (O).</title>
        <authorList>
            <consortium name="US DOE Joint Genome Institute (JGI-PGF)"/>
            <person name="Daligault H."/>
            <person name="Lapidus A."/>
            <person name="Zeytun A."/>
            <person name="Nolan M."/>
            <person name="Lucas S."/>
            <person name="Del Rio T.G."/>
            <person name="Tice H."/>
            <person name="Cheng J.F."/>
            <person name="Tapia R."/>
            <person name="Han C."/>
            <person name="Goodwin L."/>
            <person name="Pitluck S."/>
            <person name="Liolios K."/>
            <person name="Pagani I."/>
            <person name="Ivanova N."/>
            <person name="Huntemann M."/>
            <person name="Mavromatis K."/>
            <person name="Mikhailova N."/>
            <person name="Pati A."/>
            <person name="Chen A."/>
            <person name="Palaniappan K."/>
            <person name="Land M."/>
            <person name="Hauser L."/>
            <person name="Brambilla E.M."/>
            <person name="Rohde M."/>
            <person name="Verbarg S."/>
            <person name="Goker M."/>
            <person name="Bristow J."/>
            <person name="Eisen J.A."/>
            <person name="Markowitz V."/>
            <person name="Hugenholtz P."/>
            <person name="Kyrpides N.C."/>
            <person name="Klenk H.P."/>
            <person name="Woyke T."/>
        </authorList>
    </citation>
    <scope>NUCLEOTIDE SEQUENCE [LARGE SCALE GENOMIC DNA]</scope>
    <source>
        <strain evidence="3">ATCC 27775 / DSM 1100 / LMG 10767 / O</strain>
    </source>
</reference>
<feature type="domain" description="Cyclic nucleotide-binding" evidence="1">
    <location>
        <begin position="7"/>
        <end position="108"/>
    </location>
</feature>
<gene>
    <name evidence="2" type="ordered locus">Halhy_0670</name>
</gene>
<dbReference type="GO" id="GO:0005829">
    <property type="term" value="C:cytosol"/>
    <property type="evidence" value="ECO:0007669"/>
    <property type="project" value="TreeGrafter"/>
</dbReference>
<dbReference type="CDD" id="cd00038">
    <property type="entry name" value="CAP_ED"/>
    <property type="match status" value="1"/>
</dbReference>
<organism evidence="2 3">
    <name type="scientific">Haliscomenobacter hydrossis (strain ATCC 27775 / DSM 1100 / LMG 10767 / O)</name>
    <dbReference type="NCBI Taxonomy" id="760192"/>
    <lineage>
        <taxon>Bacteria</taxon>
        <taxon>Pseudomonadati</taxon>
        <taxon>Bacteroidota</taxon>
        <taxon>Saprospiria</taxon>
        <taxon>Saprospirales</taxon>
        <taxon>Haliscomenobacteraceae</taxon>
        <taxon>Haliscomenobacter</taxon>
    </lineage>
</organism>
<dbReference type="SUPFAM" id="SSF51206">
    <property type="entry name" value="cAMP-binding domain-like"/>
    <property type="match status" value="1"/>
</dbReference>
<dbReference type="OrthoDB" id="951557at2"/>
<dbReference type="eggNOG" id="COG0664">
    <property type="taxonomic scope" value="Bacteria"/>
</dbReference>
<dbReference type="InterPro" id="IPR018490">
    <property type="entry name" value="cNMP-bd_dom_sf"/>
</dbReference>
<sequence>MKKVLFVLGHLSDKDIEWLIENGSTRQLRSGEYLVRQGESIKEIYIVLSGSLRIFNEQNPQHEIAHISSGEIIGEMSFLDERPPSVSVVANEEVKVYRISLEPVRQYMEVNTRFAARFYYSIALFLSDRLRKTTSRLGYGAPEDDIDELNSNILLQVGHAGSRFHRLLNKFAES</sequence>
<dbReference type="InterPro" id="IPR050397">
    <property type="entry name" value="Env_Response_Regulators"/>
</dbReference>
<dbReference type="InterPro" id="IPR000595">
    <property type="entry name" value="cNMP-bd_dom"/>
</dbReference>
<dbReference type="PROSITE" id="PS50042">
    <property type="entry name" value="CNMP_BINDING_3"/>
    <property type="match status" value="1"/>
</dbReference>
<name>F4L1N4_HALH1</name>
<dbReference type="GO" id="GO:0003700">
    <property type="term" value="F:DNA-binding transcription factor activity"/>
    <property type="evidence" value="ECO:0007669"/>
    <property type="project" value="TreeGrafter"/>
</dbReference>
<keyword evidence="3" id="KW-1185">Reference proteome</keyword>
<evidence type="ECO:0000313" key="3">
    <source>
        <dbReference type="Proteomes" id="UP000008461"/>
    </source>
</evidence>
<dbReference type="Gene3D" id="2.60.120.10">
    <property type="entry name" value="Jelly Rolls"/>
    <property type="match status" value="1"/>
</dbReference>
<dbReference type="EMBL" id="CP002691">
    <property type="protein sequence ID" value="AEE48578.1"/>
    <property type="molecule type" value="Genomic_DNA"/>
</dbReference>
<accession>F4L1N4</accession>
<dbReference type="AlphaFoldDB" id="F4L1N4"/>
<proteinExistence type="predicted"/>
<dbReference type="KEGG" id="hhy:Halhy_0670"/>
<protein>
    <submittedName>
        <fullName evidence="2">Transcriptional regulator, Crp/Fnr family</fullName>
    </submittedName>
</protein>
<dbReference type="HOGENOM" id="CLU_075053_16_0_10"/>
<dbReference type="Proteomes" id="UP000008461">
    <property type="component" value="Chromosome"/>
</dbReference>
<evidence type="ECO:0000313" key="2">
    <source>
        <dbReference type="EMBL" id="AEE48578.1"/>
    </source>
</evidence>
<dbReference type="RefSeq" id="WP_013763142.1">
    <property type="nucleotide sequence ID" value="NC_015510.1"/>
</dbReference>
<dbReference type="PANTHER" id="PTHR24567">
    <property type="entry name" value="CRP FAMILY TRANSCRIPTIONAL REGULATORY PROTEIN"/>
    <property type="match status" value="1"/>
</dbReference>
<dbReference type="SMART" id="SM00100">
    <property type="entry name" value="cNMP"/>
    <property type="match status" value="1"/>
</dbReference>
<reference key="2">
    <citation type="submission" date="2011-04" db="EMBL/GenBank/DDBJ databases">
        <title>Complete sequence of chromosome of Haliscomenobacter hydrossis DSM 1100.</title>
        <authorList>
            <consortium name="US DOE Joint Genome Institute (JGI-PGF)"/>
            <person name="Lucas S."/>
            <person name="Han J."/>
            <person name="Lapidus A."/>
            <person name="Bruce D."/>
            <person name="Goodwin L."/>
            <person name="Pitluck S."/>
            <person name="Peters L."/>
            <person name="Kyrpides N."/>
            <person name="Mavromatis K."/>
            <person name="Ivanova N."/>
            <person name="Ovchinnikova G."/>
            <person name="Pagani I."/>
            <person name="Daligault H."/>
            <person name="Detter J.C."/>
            <person name="Han C."/>
            <person name="Land M."/>
            <person name="Hauser L."/>
            <person name="Markowitz V."/>
            <person name="Cheng J.-F."/>
            <person name="Hugenholtz P."/>
            <person name="Woyke T."/>
            <person name="Wu D."/>
            <person name="Verbarg S."/>
            <person name="Frueling A."/>
            <person name="Brambilla E."/>
            <person name="Klenk H.-P."/>
            <person name="Eisen J.A."/>
        </authorList>
    </citation>
    <scope>NUCLEOTIDE SEQUENCE</scope>
    <source>
        <strain>DSM 1100</strain>
    </source>
</reference>
<dbReference type="PANTHER" id="PTHR24567:SF68">
    <property type="entry name" value="DNA-BINDING TRANSCRIPTIONAL DUAL REGULATOR CRP"/>
    <property type="match status" value="1"/>
</dbReference>
<evidence type="ECO:0000259" key="1">
    <source>
        <dbReference type="PROSITE" id="PS50042"/>
    </source>
</evidence>
<dbReference type="InterPro" id="IPR014710">
    <property type="entry name" value="RmlC-like_jellyroll"/>
</dbReference>
<dbReference type="Pfam" id="PF00027">
    <property type="entry name" value="cNMP_binding"/>
    <property type="match status" value="1"/>
</dbReference>